<reference evidence="3" key="1">
    <citation type="submission" date="2016-01" db="EMBL/GenBank/DDBJ databases">
        <authorList>
            <person name="Vorgias C.E."/>
        </authorList>
    </citation>
    <scope>NUCLEOTIDE SEQUENCE [LARGE SCALE GENOMIC DNA]</scope>
</reference>
<name>A0A160VTM2_9EURY</name>
<organism evidence="2 3">
    <name type="scientific">Thermococcus chitonophagus</name>
    <dbReference type="NCBI Taxonomy" id="54262"/>
    <lineage>
        <taxon>Archaea</taxon>
        <taxon>Methanobacteriati</taxon>
        <taxon>Methanobacteriota</taxon>
        <taxon>Thermococci</taxon>
        <taxon>Thermococcales</taxon>
        <taxon>Thermococcaceae</taxon>
        <taxon>Thermococcus</taxon>
    </lineage>
</organism>
<accession>A0A160VTM2</accession>
<feature type="transmembrane region" description="Helical" evidence="1">
    <location>
        <begin position="12"/>
        <end position="33"/>
    </location>
</feature>
<protein>
    <submittedName>
        <fullName evidence="2">Uncharacterized protein</fullName>
    </submittedName>
</protein>
<evidence type="ECO:0000256" key="1">
    <source>
        <dbReference type="SAM" id="Phobius"/>
    </source>
</evidence>
<keyword evidence="1" id="KW-0812">Transmembrane</keyword>
<dbReference type="KEGG" id="tch:CHITON_1764"/>
<keyword evidence="1" id="KW-0472">Membrane</keyword>
<sequence>MKTYNEVFGVKIGPLEGFGLAFGIFAVHSLINIKLEPRG</sequence>
<dbReference type="STRING" id="54262.CHITON_1764"/>
<dbReference type="AlphaFoldDB" id="A0A160VTM2"/>
<dbReference type="EMBL" id="LN999010">
    <property type="protein sequence ID" value="CUX78543.1"/>
    <property type="molecule type" value="Genomic_DNA"/>
</dbReference>
<evidence type="ECO:0000313" key="2">
    <source>
        <dbReference type="EMBL" id="CUX78543.1"/>
    </source>
</evidence>
<dbReference type="Proteomes" id="UP000093069">
    <property type="component" value="Chromosome I"/>
</dbReference>
<proteinExistence type="predicted"/>
<keyword evidence="1" id="KW-1133">Transmembrane helix</keyword>
<gene>
    <name evidence="2" type="ORF">CHITON_1764</name>
</gene>
<evidence type="ECO:0000313" key="3">
    <source>
        <dbReference type="Proteomes" id="UP000093069"/>
    </source>
</evidence>